<evidence type="ECO:0000256" key="15">
    <source>
        <dbReference type="ARBA" id="ARBA00037895"/>
    </source>
</evidence>
<dbReference type="OrthoDB" id="10262177at2759"/>
<dbReference type="CDD" id="cd01158">
    <property type="entry name" value="SCAD_SBCAD"/>
    <property type="match status" value="1"/>
</dbReference>
<dbReference type="Proteomes" id="UP000027135">
    <property type="component" value="Unassembled WGS sequence"/>
</dbReference>
<evidence type="ECO:0000256" key="18">
    <source>
        <dbReference type="ARBA" id="ARBA00041537"/>
    </source>
</evidence>
<dbReference type="FunFam" id="2.40.110.10:FF:000001">
    <property type="entry name" value="Acyl-CoA dehydrogenase, mitochondrial"/>
    <property type="match status" value="1"/>
</dbReference>
<dbReference type="PROSITE" id="PS51257">
    <property type="entry name" value="PROKAR_LIPOPROTEIN"/>
    <property type="match status" value="1"/>
</dbReference>
<dbReference type="PROSITE" id="PS00072">
    <property type="entry name" value="ACYL_COA_DH_1"/>
    <property type="match status" value="1"/>
</dbReference>
<evidence type="ECO:0000256" key="22">
    <source>
        <dbReference type="ARBA" id="ARBA00048592"/>
    </source>
</evidence>
<comment type="pathway">
    <text evidence="3">Lipid metabolism; mitochondrial fatty acid beta-oxidation.</text>
</comment>
<dbReference type="InterPro" id="IPR013786">
    <property type="entry name" value="AcylCoA_DH/ox_N"/>
</dbReference>
<evidence type="ECO:0000313" key="31">
    <source>
        <dbReference type="EMBL" id="KDR23277.1"/>
    </source>
</evidence>
<evidence type="ECO:0000259" key="30">
    <source>
        <dbReference type="Pfam" id="PF02771"/>
    </source>
</evidence>
<dbReference type="Gene3D" id="2.40.110.10">
    <property type="entry name" value="Butyryl-CoA Dehydrogenase, subunit A, domain 2"/>
    <property type="match status" value="1"/>
</dbReference>
<keyword evidence="11" id="KW-0007">Acetylation</keyword>
<comment type="subcellular location">
    <subcellularLocation>
        <location evidence="2">Mitochondrion matrix</location>
    </subcellularLocation>
</comment>
<dbReference type="InterPro" id="IPR009075">
    <property type="entry name" value="AcylCo_DH/oxidase_C"/>
</dbReference>
<evidence type="ECO:0000256" key="20">
    <source>
        <dbReference type="ARBA" id="ARBA00048235"/>
    </source>
</evidence>
<evidence type="ECO:0000256" key="8">
    <source>
        <dbReference type="ARBA" id="ARBA00022827"/>
    </source>
</evidence>
<keyword evidence="10" id="KW-0809">Transit peptide</keyword>
<evidence type="ECO:0000256" key="25">
    <source>
        <dbReference type="ARBA" id="ARBA00049552"/>
    </source>
</evidence>
<dbReference type="PIRSF" id="PIRSF016578">
    <property type="entry name" value="HsaA"/>
    <property type="match status" value="1"/>
</dbReference>
<keyword evidence="13" id="KW-0443">Lipid metabolism</keyword>
<dbReference type="GO" id="GO:0006631">
    <property type="term" value="P:fatty acid metabolic process"/>
    <property type="evidence" value="ECO:0007669"/>
    <property type="project" value="UniProtKB-KW"/>
</dbReference>
<dbReference type="PROSITE" id="PS00073">
    <property type="entry name" value="ACYL_COA_DH_2"/>
    <property type="match status" value="1"/>
</dbReference>
<dbReference type="Gene3D" id="1.10.540.10">
    <property type="entry name" value="Acyl-CoA dehydrogenase/oxidase, N-terminal domain"/>
    <property type="match status" value="1"/>
</dbReference>
<dbReference type="STRING" id="136037.A0A067RHL1"/>
<proteinExistence type="inferred from homology"/>
<dbReference type="SUPFAM" id="SSF47203">
    <property type="entry name" value="Acyl-CoA dehydrogenase C-terminal domain-like"/>
    <property type="match status" value="1"/>
</dbReference>
<dbReference type="SUPFAM" id="SSF56645">
    <property type="entry name" value="Acyl-CoA dehydrogenase NM domain-like"/>
    <property type="match status" value="1"/>
</dbReference>
<dbReference type="OMA" id="DAMFSYC"/>
<evidence type="ECO:0000256" key="13">
    <source>
        <dbReference type="ARBA" id="ARBA00023098"/>
    </source>
</evidence>
<comment type="cofactor">
    <cofactor evidence="1 27">
        <name>FAD</name>
        <dbReference type="ChEBI" id="CHEBI:57692"/>
    </cofactor>
</comment>
<reference evidence="31 32" key="1">
    <citation type="journal article" date="2014" name="Nat. Commun.">
        <title>Molecular traces of alternative social organization in a termite genome.</title>
        <authorList>
            <person name="Terrapon N."/>
            <person name="Li C."/>
            <person name="Robertson H.M."/>
            <person name="Ji L."/>
            <person name="Meng X."/>
            <person name="Booth W."/>
            <person name="Chen Z."/>
            <person name="Childers C.P."/>
            <person name="Glastad K.M."/>
            <person name="Gokhale K."/>
            <person name="Gowin J."/>
            <person name="Gronenberg W."/>
            <person name="Hermansen R.A."/>
            <person name="Hu H."/>
            <person name="Hunt B.G."/>
            <person name="Huylmans A.K."/>
            <person name="Khalil S.M."/>
            <person name="Mitchell R.D."/>
            <person name="Munoz-Torres M.C."/>
            <person name="Mustard J.A."/>
            <person name="Pan H."/>
            <person name="Reese J.T."/>
            <person name="Scharf M.E."/>
            <person name="Sun F."/>
            <person name="Vogel H."/>
            <person name="Xiao J."/>
            <person name="Yang W."/>
            <person name="Yang Z."/>
            <person name="Yang Z."/>
            <person name="Zhou J."/>
            <person name="Zhu J."/>
            <person name="Brent C.S."/>
            <person name="Elsik C.G."/>
            <person name="Goodisman M.A."/>
            <person name="Liberles D.A."/>
            <person name="Roe R.M."/>
            <person name="Vargo E.L."/>
            <person name="Vilcinskas A."/>
            <person name="Wang J."/>
            <person name="Bornberg-Bauer E."/>
            <person name="Korb J."/>
            <person name="Zhang G."/>
            <person name="Liebig J."/>
        </authorList>
    </citation>
    <scope>NUCLEOTIDE SEQUENCE [LARGE SCALE GENOMIC DNA]</scope>
    <source>
        <tissue evidence="31">Whole organism</tissue>
    </source>
</reference>
<comment type="pathway">
    <text evidence="15">Amino-acid degradation; L-isoleucine degradation.</text>
</comment>
<keyword evidence="8 27" id="KW-0274">FAD</keyword>
<evidence type="ECO:0000313" key="32">
    <source>
        <dbReference type="Proteomes" id="UP000027135"/>
    </source>
</evidence>
<evidence type="ECO:0000256" key="14">
    <source>
        <dbReference type="ARBA" id="ARBA00023128"/>
    </source>
</evidence>
<dbReference type="InterPro" id="IPR009100">
    <property type="entry name" value="AcylCoA_DH/oxidase_NM_dom_sf"/>
</dbReference>
<dbReference type="InterPro" id="IPR036250">
    <property type="entry name" value="AcylCo_DH-like_C"/>
</dbReference>
<evidence type="ECO:0000256" key="7">
    <source>
        <dbReference type="ARBA" id="ARBA00022630"/>
    </source>
</evidence>
<comment type="catalytic activity">
    <reaction evidence="20">
        <text>2-methylbutanoyl-CoA + oxidized [electron-transfer flavoprotein] + H(+) = (2E)-2-methylbut-2-enoyl-CoA + reduced [electron-transfer flavoprotein]</text>
        <dbReference type="Rhea" id="RHEA:43780"/>
        <dbReference type="Rhea" id="RHEA-COMP:10685"/>
        <dbReference type="Rhea" id="RHEA-COMP:10686"/>
        <dbReference type="ChEBI" id="CHEBI:15378"/>
        <dbReference type="ChEBI" id="CHEBI:57336"/>
        <dbReference type="ChEBI" id="CHEBI:57337"/>
        <dbReference type="ChEBI" id="CHEBI:57692"/>
        <dbReference type="ChEBI" id="CHEBI:58307"/>
        <dbReference type="EC" id="1.3.8.5"/>
    </reaction>
    <physiologicalReaction direction="left-to-right" evidence="20">
        <dbReference type="Rhea" id="RHEA:43781"/>
    </physiologicalReaction>
</comment>
<evidence type="ECO:0000259" key="29">
    <source>
        <dbReference type="Pfam" id="PF02770"/>
    </source>
</evidence>
<sequence length="427" mass="46914">MLNIRNILKWVPNGIRHVKGANSPHNILLSCQRNTLSHTATGSPTSLYFLTDEERMMKEFVSRLAAEKISPLVRKMEEESKFDPRVTDTLFESGLMGIEVETEYGGSGLSFFTSIIAVEEISKVDPAIGVCVHIHNTLVNALIRAIGTPEQKKKYLPMLSKSVTGSFCLSESESGTDAFSLRTAAKKEGSDYIINGSKMWISNSDIAGLFIVMANANPSAGYKGITCFIVERNTPGLSIGKKEDKLGLRASGTCMVQFDNVRVPESNILGEVGKGYKYAAGYLNGSRIGIGAQMIGIAQGCFDATVPYTLERKQFGKKIFSFQAMQHQIARVATEIECARLLVYNAARLCEAGQPFIKQASMAKYYASEVAVTTTAKCIDWMGGVGFTKDFPQEKFYRDCKVGTIYEGTNNIQLNTIAKYIEQDYSA</sequence>
<comment type="catalytic activity">
    <reaction evidence="21">
        <text>valproyl-CoA + oxidized [electron-transfer flavoprotein] + H(+) = (2E)-2-propylpent-2-enoyl-CoA + reduced [electron-transfer flavoprotein]</text>
        <dbReference type="Rhea" id="RHEA:65344"/>
        <dbReference type="Rhea" id="RHEA-COMP:10685"/>
        <dbReference type="Rhea" id="RHEA-COMP:10686"/>
        <dbReference type="ChEBI" id="CHEBI:15378"/>
        <dbReference type="ChEBI" id="CHEBI:57692"/>
        <dbReference type="ChEBI" id="CHEBI:58307"/>
        <dbReference type="ChEBI" id="CHEBI:156457"/>
        <dbReference type="ChEBI" id="CHEBI:156458"/>
    </reaction>
    <physiologicalReaction direction="left-to-right" evidence="21">
        <dbReference type="Rhea" id="RHEA:65345"/>
    </physiologicalReaction>
</comment>
<protein>
    <recommendedName>
        <fullName evidence="17">Short/branched chain specific acyl-CoA dehydrogenase, mitochondrial</fullName>
        <ecNumber evidence="16">1.3.8.5</ecNumber>
    </recommendedName>
    <alternativeName>
        <fullName evidence="19">2-methyl branched chain acyl-CoA dehydrogenase</fullName>
    </alternativeName>
    <alternativeName>
        <fullName evidence="18">2-methylbutyryl-coenzyme A dehydrogenase</fullName>
    </alternativeName>
</protein>
<keyword evidence="32" id="KW-1185">Reference proteome</keyword>
<dbReference type="GO" id="GO:0046395">
    <property type="term" value="P:carboxylic acid catabolic process"/>
    <property type="evidence" value="ECO:0007669"/>
    <property type="project" value="UniProtKB-ARBA"/>
</dbReference>
<dbReference type="Pfam" id="PF00441">
    <property type="entry name" value="Acyl-CoA_dh_1"/>
    <property type="match status" value="1"/>
</dbReference>
<dbReference type="Pfam" id="PF02770">
    <property type="entry name" value="Acyl-CoA_dh_M"/>
    <property type="match status" value="1"/>
</dbReference>
<dbReference type="GO" id="GO:0050660">
    <property type="term" value="F:flavin adenine dinucleotide binding"/>
    <property type="evidence" value="ECO:0007669"/>
    <property type="project" value="InterPro"/>
</dbReference>
<feature type="domain" description="Acyl-CoA dehydrogenase/oxidase N-terminal" evidence="30">
    <location>
        <begin position="51"/>
        <end position="159"/>
    </location>
</feature>
<dbReference type="PANTHER" id="PTHR43884:SF1">
    <property type="entry name" value="SHORT_BRANCHED CHAIN SPECIFIC ACYL-COA DEHYDROGENASE, MITOCHONDRIAL"/>
    <property type="match status" value="1"/>
</dbReference>
<keyword evidence="12 27" id="KW-0560">Oxidoreductase</keyword>
<comment type="subunit">
    <text evidence="5">Homotetramer.</text>
</comment>
<gene>
    <name evidence="31" type="ORF">L798_15584</name>
</gene>
<dbReference type="FunCoup" id="A0A067RHL1">
    <property type="interactions" value="1190"/>
</dbReference>
<dbReference type="InterPro" id="IPR006089">
    <property type="entry name" value="Acyl-CoA_DH_CS"/>
</dbReference>
<dbReference type="EMBL" id="KK852468">
    <property type="protein sequence ID" value="KDR23277.1"/>
    <property type="molecule type" value="Genomic_DNA"/>
</dbReference>
<evidence type="ECO:0000256" key="17">
    <source>
        <dbReference type="ARBA" id="ARBA00039850"/>
    </source>
</evidence>
<keyword evidence="14" id="KW-0496">Mitochondrion</keyword>
<dbReference type="FunFam" id="1.20.140.10:FF:000002">
    <property type="entry name" value="Acyl-CoA dehydrogenase short/branched chain"/>
    <property type="match status" value="1"/>
</dbReference>
<dbReference type="eggNOG" id="KOG0139">
    <property type="taxonomic scope" value="Eukaryota"/>
</dbReference>
<keyword evidence="9" id="KW-0276">Fatty acid metabolism</keyword>
<dbReference type="InParanoid" id="A0A067RHL1"/>
<comment type="catalytic activity">
    <reaction evidence="22">
        <text>(2R)-2-methylbutanoyl-CoA + oxidized [electron-transfer flavoprotein] + H(+) = ethylacryloyl-CoA + reduced [electron-transfer flavoprotein]</text>
        <dbReference type="Rhea" id="RHEA:65296"/>
        <dbReference type="Rhea" id="RHEA-COMP:10685"/>
        <dbReference type="Rhea" id="RHEA-COMP:10686"/>
        <dbReference type="ChEBI" id="CHEBI:15378"/>
        <dbReference type="ChEBI" id="CHEBI:57692"/>
        <dbReference type="ChEBI" id="CHEBI:58307"/>
        <dbReference type="ChEBI" id="CHEBI:156439"/>
        <dbReference type="ChEBI" id="CHEBI:156440"/>
    </reaction>
    <physiologicalReaction direction="left-to-right" evidence="22">
        <dbReference type="Rhea" id="RHEA:65297"/>
    </physiologicalReaction>
</comment>
<dbReference type="GO" id="GO:0003853">
    <property type="term" value="F:short-chain 2-methyl fatty acyl-CoA dehydrogenase activity"/>
    <property type="evidence" value="ECO:0007669"/>
    <property type="project" value="UniProtKB-EC"/>
</dbReference>
<evidence type="ECO:0000256" key="21">
    <source>
        <dbReference type="ARBA" id="ARBA00048307"/>
    </source>
</evidence>
<evidence type="ECO:0000256" key="19">
    <source>
        <dbReference type="ARBA" id="ARBA00042821"/>
    </source>
</evidence>
<accession>A0A067RHL1</accession>
<comment type="catalytic activity">
    <reaction evidence="26">
        <text>2-methylpropanoyl-CoA + oxidized [electron-transfer flavoprotein] + H(+) = 2-methylpropenoyl-CoA + reduced [electron-transfer flavoprotein]</text>
        <dbReference type="Rhea" id="RHEA:44180"/>
        <dbReference type="Rhea" id="RHEA-COMP:10685"/>
        <dbReference type="Rhea" id="RHEA-COMP:10686"/>
        <dbReference type="ChEBI" id="CHEBI:15378"/>
        <dbReference type="ChEBI" id="CHEBI:57338"/>
        <dbReference type="ChEBI" id="CHEBI:57692"/>
        <dbReference type="ChEBI" id="CHEBI:58307"/>
        <dbReference type="ChEBI" id="CHEBI:62500"/>
    </reaction>
    <physiologicalReaction direction="left-to-right" evidence="26">
        <dbReference type="Rhea" id="RHEA:44181"/>
    </physiologicalReaction>
</comment>
<evidence type="ECO:0000256" key="4">
    <source>
        <dbReference type="ARBA" id="ARBA00009347"/>
    </source>
</evidence>
<dbReference type="EC" id="1.3.8.5" evidence="16"/>
<evidence type="ECO:0000256" key="26">
    <source>
        <dbReference type="ARBA" id="ARBA00051903"/>
    </source>
</evidence>
<evidence type="ECO:0000256" key="5">
    <source>
        <dbReference type="ARBA" id="ARBA00011881"/>
    </source>
</evidence>
<evidence type="ECO:0000256" key="24">
    <source>
        <dbReference type="ARBA" id="ARBA00049192"/>
    </source>
</evidence>
<comment type="catalytic activity">
    <reaction evidence="24">
        <text>hexanoyl-CoA + oxidized [electron-transfer flavoprotein] + H(+) = (2E)-hexenoyl-CoA + reduced [electron-transfer flavoprotein]</text>
        <dbReference type="Rhea" id="RHEA:43464"/>
        <dbReference type="Rhea" id="RHEA-COMP:10685"/>
        <dbReference type="Rhea" id="RHEA-COMP:10686"/>
        <dbReference type="ChEBI" id="CHEBI:15378"/>
        <dbReference type="ChEBI" id="CHEBI:57692"/>
        <dbReference type="ChEBI" id="CHEBI:58307"/>
        <dbReference type="ChEBI" id="CHEBI:62077"/>
        <dbReference type="ChEBI" id="CHEBI:62620"/>
    </reaction>
    <physiologicalReaction direction="left-to-right" evidence="24">
        <dbReference type="Rhea" id="RHEA:43465"/>
    </physiologicalReaction>
</comment>
<comment type="catalytic activity">
    <reaction evidence="23">
        <text>butanoyl-CoA + oxidized [electron-transfer flavoprotein] + H(+) = (2E)-butenoyl-CoA + reduced [electron-transfer flavoprotein]</text>
        <dbReference type="Rhea" id="RHEA:24004"/>
        <dbReference type="Rhea" id="RHEA-COMP:10685"/>
        <dbReference type="Rhea" id="RHEA-COMP:10686"/>
        <dbReference type="ChEBI" id="CHEBI:15378"/>
        <dbReference type="ChEBI" id="CHEBI:57332"/>
        <dbReference type="ChEBI" id="CHEBI:57371"/>
        <dbReference type="ChEBI" id="CHEBI:57692"/>
        <dbReference type="ChEBI" id="CHEBI:58307"/>
    </reaction>
    <physiologicalReaction direction="left-to-right" evidence="23">
        <dbReference type="Rhea" id="RHEA:24005"/>
    </physiologicalReaction>
</comment>
<name>A0A067RHL1_ZOONE</name>
<evidence type="ECO:0000256" key="12">
    <source>
        <dbReference type="ARBA" id="ARBA00023002"/>
    </source>
</evidence>
<feature type="domain" description="Acyl-CoA dehydrogenase/oxidase C-terminal" evidence="28">
    <location>
        <begin position="273"/>
        <end position="420"/>
    </location>
</feature>
<evidence type="ECO:0000256" key="10">
    <source>
        <dbReference type="ARBA" id="ARBA00022946"/>
    </source>
</evidence>
<dbReference type="FunFam" id="1.10.540.10:FF:000012">
    <property type="entry name" value="Acyl-CoA dehydrogenase short/branched chain"/>
    <property type="match status" value="1"/>
</dbReference>
<evidence type="ECO:0000256" key="27">
    <source>
        <dbReference type="RuleBase" id="RU362125"/>
    </source>
</evidence>
<dbReference type="InterPro" id="IPR046373">
    <property type="entry name" value="Acyl-CoA_Oxase/DH_mid-dom_sf"/>
</dbReference>
<evidence type="ECO:0000259" key="28">
    <source>
        <dbReference type="Pfam" id="PF00441"/>
    </source>
</evidence>
<dbReference type="InterPro" id="IPR037069">
    <property type="entry name" value="AcylCoA_DH/ox_N_sf"/>
</dbReference>
<keyword evidence="7 27" id="KW-0285">Flavoprotein</keyword>
<keyword evidence="6" id="KW-0597">Phosphoprotein</keyword>
<dbReference type="GO" id="GO:0005759">
    <property type="term" value="C:mitochondrial matrix"/>
    <property type="evidence" value="ECO:0007669"/>
    <property type="project" value="UniProtKB-SubCell"/>
</dbReference>
<organism evidence="31 32">
    <name type="scientific">Zootermopsis nevadensis</name>
    <name type="common">Dampwood termite</name>
    <dbReference type="NCBI Taxonomy" id="136037"/>
    <lineage>
        <taxon>Eukaryota</taxon>
        <taxon>Metazoa</taxon>
        <taxon>Ecdysozoa</taxon>
        <taxon>Arthropoda</taxon>
        <taxon>Hexapoda</taxon>
        <taxon>Insecta</taxon>
        <taxon>Pterygota</taxon>
        <taxon>Neoptera</taxon>
        <taxon>Polyneoptera</taxon>
        <taxon>Dictyoptera</taxon>
        <taxon>Blattodea</taxon>
        <taxon>Blattoidea</taxon>
        <taxon>Termitoidae</taxon>
        <taxon>Termopsidae</taxon>
        <taxon>Zootermopsis</taxon>
    </lineage>
</organism>
<dbReference type="Pfam" id="PF02771">
    <property type="entry name" value="Acyl-CoA_dh_N"/>
    <property type="match status" value="1"/>
</dbReference>
<evidence type="ECO:0000256" key="16">
    <source>
        <dbReference type="ARBA" id="ARBA00039036"/>
    </source>
</evidence>
<evidence type="ECO:0000256" key="9">
    <source>
        <dbReference type="ARBA" id="ARBA00022832"/>
    </source>
</evidence>
<feature type="domain" description="Acyl-CoA oxidase/dehydrogenase middle" evidence="29">
    <location>
        <begin position="166"/>
        <end position="261"/>
    </location>
</feature>
<evidence type="ECO:0000256" key="3">
    <source>
        <dbReference type="ARBA" id="ARBA00005198"/>
    </source>
</evidence>
<evidence type="ECO:0000256" key="2">
    <source>
        <dbReference type="ARBA" id="ARBA00004305"/>
    </source>
</evidence>
<evidence type="ECO:0000256" key="23">
    <source>
        <dbReference type="ARBA" id="ARBA00049096"/>
    </source>
</evidence>
<evidence type="ECO:0000256" key="1">
    <source>
        <dbReference type="ARBA" id="ARBA00001974"/>
    </source>
</evidence>
<dbReference type="PANTHER" id="PTHR43884">
    <property type="entry name" value="ACYL-COA DEHYDROGENASE"/>
    <property type="match status" value="1"/>
</dbReference>
<evidence type="ECO:0000256" key="6">
    <source>
        <dbReference type="ARBA" id="ARBA00022553"/>
    </source>
</evidence>
<dbReference type="InterPro" id="IPR006091">
    <property type="entry name" value="Acyl-CoA_Oxase/DH_mid-dom"/>
</dbReference>
<dbReference type="Gene3D" id="1.20.140.10">
    <property type="entry name" value="Butyryl-CoA Dehydrogenase, subunit A, domain 3"/>
    <property type="match status" value="1"/>
</dbReference>
<dbReference type="AlphaFoldDB" id="A0A067RHL1"/>
<evidence type="ECO:0000256" key="11">
    <source>
        <dbReference type="ARBA" id="ARBA00022990"/>
    </source>
</evidence>
<comment type="catalytic activity">
    <reaction evidence="25">
        <text>(2S)-2-methylbutanoyl-CoA + oxidized [electron-transfer flavoprotein] + H(+) = (2E)-2-methylbut-2-enoyl-CoA + reduced [electron-transfer flavoprotein]</text>
        <dbReference type="Rhea" id="RHEA:48256"/>
        <dbReference type="Rhea" id="RHEA-COMP:10685"/>
        <dbReference type="Rhea" id="RHEA-COMP:10686"/>
        <dbReference type="ChEBI" id="CHEBI:15378"/>
        <dbReference type="ChEBI" id="CHEBI:57337"/>
        <dbReference type="ChEBI" id="CHEBI:57692"/>
        <dbReference type="ChEBI" id="CHEBI:58307"/>
        <dbReference type="ChEBI" id="CHEBI:88166"/>
    </reaction>
    <physiologicalReaction direction="left-to-right" evidence="25">
        <dbReference type="Rhea" id="RHEA:48257"/>
    </physiologicalReaction>
</comment>
<comment type="similarity">
    <text evidence="4 27">Belongs to the acyl-CoA dehydrogenase family.</text>
</comment>